<feature type="compositionally biased region" description="Acidic residues" evidence="2">
    <location>
        <begin position="207"/>
        <end position="221"/>
    </location>
</feature>
<reference evidence="4" key="2">
    <citation type="submission" date="2022-06" db="UniProtKB">
        <authorList>
            <consortium name="EnsemblMetazoa"/>
        </authorList>
    </citation>
    <scope>IDENTIFICATION</scope>
</reference>
<comment type="function">
    <text evidence="1">Central component in molecular interactions underlying sperm crawling. Forms an extensive filament system that extends from sperm villipoda, along the leading edge of the pseudopod.</text>
</comment>
<dbReference type="InterPro" id="IPR008962">
    <property type="entry name" value="PapD-like_sf"/>
</dbReference>
<protein>
    <recommendedName>
        <fullName evidence="1">Major sperm protein</fullName>
    </recommendedName>
</protein>
<evidence type="ECO:0000259" key="3">
    <source>
        <dbReference type="PROSITE" id="PS50202"/>
    </source>
</evidence>
<dbReference type="PROSITE" id="PS50202">
    <property type="entry name" value="MSP"/>
    <property type="match status" value="1"/>
</dbReference>
<dbReference type="Proteomes" id="UP000024404">
    <property type="component" value="Unassembled WGS sequence"/>
</dbReference>
<dbReference type="PANTHER" id="PTHR21513">
    <property type="entry name" value="MAJOR SPERM PROTEIN"/>
    <property type="match status" value="1"/>
</dbReference>
<dbReference type="InterPro" id="IPR013783">
    <property type="entry name" value="Ig-like_fold"/>
</dbReference>
<evidence type="ECO:0000313" key="5">
    <source>
        <dbReference type="Proteomes" id="UP000024404"/>
    </source>
</evidence>
<dbReference type="Gene3D" id="2.60.40.10">
    <property type="entry name" value="Immunoglobulins"/>
    <property type="match status" value="1"/>
</dbReference>
<evidence type="ECO:0000256" key="1">
    <source>
        <dbReference type="RuleBase" id="RU003425"/>
    </source>
</evidence>
<dbReference type="EMBL" id="CMVM020000181">
    <property type="status" value="NOT_ANNOTATED_CDS"/>
    <property type="molecule type" value="Genomic_DNA"/>
</dbReference>
<dbReference type="PANTHER" id="PTHR21513:SF19">
    <property type="entry name" value="MAJOR SPERM PROTEIN"/>
    <property type="match status" value="1"/>
</dbReference>
<organism evidence="4 5">
    <name type="scientific">Onchocerca volvulus</name>
    <dbReference type="NCBI Taxonomy" id="6282"/>
    <lineage>
        <taxon>Eukaryota</taxon>
        <taxon>Metazoa</taxon>
        <taxon>Ecdysozoa</taxon>
        <taxon>Nematoda</taxon>
        <taxon>Chromadorea</taxon>
        <taxon>Rhabditida</taxon>
        <taxon>Spirurina</taxon>
        <taxon>Spiruromorpha</taxon>
        <taxon>Filarioidea</taxon>
        <taxon>Onchocercidae</taxon>
        <taxon>Onchocerca</taxon>
    </lineage>
</organism>
<evidence type="ECO:0000313" key="4">
    <source>
        <dbReference type="EnsemblMetazoa" id="OVOC6953.1"/>
    </source>
</evidence>
<keyword evidence="5" id="KW-1185">Reference proteome</keyword>
<proteinExistence type="predicted"/>
<feature type="domain" description="MSP" evidence="3">
    <location>
        <begin position="4"/>
        <end position="123"/>
    </location>
</feature>
<feature type="region of interest" description="Disordered" evidence="2">
    <location>
        <begin position="158"/>
        <end position="252"/>
    </location>
</feature>
<feature type="compositionally biased region" description="Basic and acidic residues" evidence="2">
    <location>
        <begin position="229"/>
        <end position="243"/>
    </location>
</feature>
<keyword evidence="1" id="KW-0206">Cytoskeleton</keyword>
<name>A0A8R1Y1Z8_ONCVO</name>
<feature type="compositionally biased region" description="Basic and acidic residues" evidence="2">
    <location>
        <begin position="158"/>
        <end position="167"/>
    </location>
</feature>
<dbReference type="Pfam" id="PF00635">
    <property type="entry name" value="Motile_Sperm"/>
    <property type="match status" value="1"/>
</dbReference>
<accession>A0A8R1Y1Z8</accession>
<dbReference type="EnsemblMetazoa" id="OVOC6953.1">
    <property type="protein sequence ID" value="OVOC6953.1"/>
    <property type="gene ID" value="WBGene00243762"/>
</dbReference>
<evidence type="ECO:0000256" key="2">
    <source>
        <dbReference type="SAM" id="MobiDB-lite"/>
    </source>
</evidence>
<keyword evidence="1" id="KW-0963">Cytoplasm</keyword>
<sequence length="252" mass="29476">MDKKLTVQPAIVTFSVPLTEHQTVDLDIRNDWNKAIIFKMKTTRPDAFKMKPVYGLIEAGDKKKVILTLRKWDPNKKLKKNDHFTVVMAPASDKCNDPMKVWKSWKENKRSEVSIGACRREVKIIYKGITEVKKKPSKAEMAKTTAVKDEEIAEKKEEKLEAAKQEEKEDEDERKRKWKPKKKEEEDEEEQEEKPKKKTGKGKKEEEEGGEEEEEEEEDNDEKPKKKPKEKEEEKEDGKGKGEEADEEDEEE</sequence>
<dbReference type="OMA" id="KMKPVYG"/>
<dbReference type="SUPFAM" id="SSF49354">
    <property type="entry name" value="PapD-like"/>
    <property type="match status" value="1"/>
</dbReference>
<reference evidence="5" key="1">
    <citation type="submission" date="2013-10" db="EMBL/GenBank/DDBJ databases">
        <title>Genome sequencing of Onchocerca volvulus.</title>
        <authorList>
            <person name="Cotton J."/>
            <person name="Tsai J."/>
            <person name="Stanley E."/>
            <person name="Tracey A."/>
            <person name="Holroyd N."/>
            <person name="Lustigman S."/>
            <person name="Berriman M."/>
        </authorList>
    </citation>
    <scope>NUCLEOTIDE SEQUENCE</scope>
</reference>
<dbReference type="InterPro" id="IPR000535">
    <property type="entry name" value="MSP_dom"/>
</dbReference>
<dbReference type="AlphaFoldDB" id="A0A8R1Y1Z8"/>